<accession>A0A6C0KRG0</accession>
<organism evidence="1">
    <name type="scientific">viral metagenome</name>
    <dbReference type="NCBI Taxonomy" id="1070528"/>
    <lineage>
        <taxon>unclassified sequences</taxon>
        <taxon>metagenomes</taxon>
        <taxon>organismal metagenomes</taxon>
    </lineage>
</organism>
<name>A0A6C0KRG0_9ZZZZ</name>
<dbReference type="EMBL" id="MN740947">
    <property type="protein sequence ID" value="QHU19297.1"/>
    <property type="molecule type" value="Genomic_DNA"/>
</dbReference>
<evidence type="ECO:0000313" key="1">
    <source>
        <dbReference type="EMBL" id="QHU19297.1"/>
    </source>
</evidence>
<proteinExistence type="predicted"/>
<reference evidence="1" key="1">
    <citation type="journal article" date="2020" name="Nature">
        <title>Giant virus diversity and host interactions through global metagenomics.</title>
        <authorList>
            <person name="Schulz F."/>
            <person name="Roux S."/>
            <person name="Paez-Espino D."/>
            <person name="Jungbluth S."/>
            <person name="Walsh D.A."/>
            <person name="Denef V.J."/>
            <person name="McMahon K.D."/>
            <person name="Konstantinidis K.T."/>
            <person name="Eloe-Fadrosh E.A."/>
            <person name="Kyrpides N.C."/>
            <person name="Woyke T."/>
        </authorList>
    </citation>
    <scope>NUCLEOTIDE SEQUENCE</scope>
    <source>
        <strain evidence="1">GVMAG-S-3300013014-104</strain>
    </source>
</reference>
<sequence length="198" mass="23684">MSDLDEKINKAKEIYNMIVFLERGINNDYNNYNEIKLIENYNSIIGTIKIYYELLETFVGPNISLSTEILDYYNESKQKLTEIETKMNRLSENELLDNRGVTLHDNNKEQTQKIIPGTIDPITHEDITNRQTIAYLIDDSNKQYMDKENKKFPPPAFIYDEKKMRELENLYYQVKVPIIHLHVKKFKKYIYIRLKFQI</sequence>
<protein>
    <submittedName>
        <fullName evidence="1">Uncharacterized protein</fullName>
    </submittedName>
</protein>
<dbReference type="AlphaFoldDB" id="A0A6C0KRG0"/>